<gene>
    <name evidence="10" type="ORF">M5K25_005673</name>
</gene>
<evidence type="ECO:0000259" key="9">
    <source>
        <dbReference type="PROSITE" id="PS50157"/>
    </source>
</evidence>
<evidence type="ECO:0000256" key="8">
    <source>
        <dbReference type="SAM" id="MobiDB-lite"/>
    </source>
</evidence>
<dbReference type="PROSITE" id="PS00028">
    <property type="entry name" value="ZINC_FINGER_C2H2_1"/>
    <property type="match status" value="2"/>
</dbReference>
<dbReference type="InterPro" id="IPR044653">
    <property type="entry name" value="AZF1/2/3-like"/>
</dbReference>
<dbReference type="Proteomes" id="UP001552299">
    <property type="component" value="Unassembled WGS sequence"/>
</dbReference>
<evidence type="ECO:0000256" key="7">
    <source>
        <dbReference type="PROSITE-ProRule" id="PRU00042"/>
    </source>
</evidence>
<accession>A0ABD0VJ90</accession>
<evidence type="ECO:0000313" key="10">
    <source>
        <dbReference type="EMBL" id="KAL0924815.1"/>
    </source>
</evidence>
<dbReference type="Pfam" id="PF13912">
    <property type="entry name" value="zf-C2H2_6"/>
    <property type="match status" value="2"/>
</dbReference>
<dbReference type="Gene3D" id="3.30.160.60">
    <property type="entry name" value="Classic Zinc Finger"/>
    <property type="match status" value="1"/>
</dbReference>
<protein>
    <recommendedName>
        <fullName evidence="9">C2H2-type domain-containing protein</fullName>
    </recommendedName>
</protein>
<dbReference type="InterPro" id="IPR013087">
    <property type="entry name" value="Znf_C2H2_type"/>
</dbReference>
<proteinExistence type="predicted"/>
<keyword evidence="4" id="KW-0862">Zinc</keyword>
<feature type="domain" description="C2H2-type" evidence="9">
    <location>
        <begin position="144"/>
        <end position="171"/>
    </location>
</feature>
<dbReference type="AlphaFoldDB" id="A0ABD0VJ90"/>
<dbReference type="SUPFAM" id="SSF57667">
    <property type="entry name" value="beta-beta-alpha zinc fingers"/>
    <property type="match status" value="1"/>
</dbReference>
<dbReference type="PROSITE" id="PS50157">
    <property type="entry name" value="ZINC_FINGER_C2H2_2"/>
    <property type="match status" value="2"/>
</dbReference>
<dbReference type="PANTHER" id="PTHR45988:SF1">
    <property type="entry name" value="ZINC FINGER PROTEIN AZF2"/>
    <property type="match status" value="1"/>
</dbReference>
<evidence type="ECO:0000256" key="3">
    <source>
        <dbReference type="ARBA" id="ARBA00022771"/>
    </source>
</evidence>
<dbReference type="EMBL" id="JANQDX010000005">
    <property type="protein sequence ID" value="KAL0924815.1"/>
    <property type="molecule type" value="Genomic_DNA"/>
</dbReference>
<dbReference type="SMART" id="SM00355">
    <property type="entry name" value="ZnF_C2H2"/>
    <property type="match status" value="2"/>
</dbReference>
<evidence type="ECO:0000256" key="4">
    <source>
        <dbReference type="ARBA" id="ARBA00022833"/>
    </source>
</evidence>
<evidence type="ECO:0000256" key="2">
    <source>
        <dbReference type="ARBA" id="ARBA00022737"/>
    </source>
</evidence>
<dbReference type="PANTHER" id="PTHR45988">
    <property type="entry name" value="C2H2 TYPE ZINC FINGER TRANSCRIPTION FACTOR FAMILY-RELATED"/>
    <property type="match status" value="1"/>
</dbReference>
<evidence type="ECO:0000313" key="11">
    <source>
        <dbReference type="Proteomes" id="UP001552299"/>
    </source>
</evidence>
<organism evidence="10 11">
    <name type="scientific">Dendrobium thyrsiflorum</name>
    <name type="common">Pinecone-like raceme dendrobium</name>
    <name type="synonym">Orchid</name>
    <dbReference type="NCBI Taxonomy" id="117978"/>
    <lineage>
        <taxon>Eukaryota</taxon>
        <taxon>Viridiplantae</taxon>
        <taxon>Streptophyta</taxon>
        <taxon>Embryophyta</taxon>
        <taxon>Tracheophyta</taxon>
        <taxon>Spermatophyta</taxon>
        <taxon>Magnoliopsida</taxon>
        <taxon>Liliopsida</taxon>
        <taxon>Asparagales</taxon>
        <taxon>Orchidaceae</taxon>
        <taxon>Epidendroideae</taxon>
        <taxon>Malaxideae</taxon>
        <taxon>Dendrobiinae</taxon>
        <taxon>Dendrobium</taxon>
    </lineage>
</organism>
<comment type="caution">
    <text evidence="10">The sequence shown here is derived from an EMBL/GenBank/DDBJ whole genome shotgun (WGS) entry which is preliminary data.</text>
</comment>
<evidence type="ECO:0000256" key="5">
    <source>
        <dbReference type="ARBA" id="ARBA00023015"/>
    </source>
</evidence>
<evidence type="ECO:0000256" key="1">
    <source>
        <dbReference type="ARBA" id="ARBA00022723"/>
    </source>
</evidence>
<keyword evidence="2" id="KW-0677">Repeat</keyword>
<keyword evidence="5" id="KW-0805">Transcription regulation</keyword>
<keyword evidence="1" id="KW-0479">Metal-binding</keyword>
<keyword evidence="11" id="KW-1185">Reference proteome</keyword>
<feature type="region of interest" description="Disordered" evidence="8">
    <location>
        <begin position="74"/>
        <end position="93"/>
    </location>
</feature>
<evidence type="ECO:0000256" key="6">
    <source>
        <dbReference type="ARBA" id="ARBA00023163"/>
    </source>
</evidence>
<sequence>MAPMADVTTPTAVRFPPADVVRKRCREGHDTKPGRCDSDTIENNQDMNGGTIFLMSWFSNSMAFDAMTELPMVTSEDTSLPPPPQPRVEGWAKRKRSKRHRYFDHQPTEEEYLALCLLMLARGGADHHRLPPLPFSPPAEGLSYKCSVCGKAFASYQALGGHKASHRKHPGGAVDDAASSASGSSAVASAGGKVHRCSICQKEFSTGQALGGHKRCHYDGSGAAAAAAAAAASSSSEVASSGQREFDLNIPAAAEFVFEGSRRCVGTEDEEVQSPLALKKPRFLIPA</sequence>
<keyword evidence="6" id="KW-0804">Transcription</keyword>
<keyword evidence="3 7" id="KW-0863">Zinc-finger</keyword>
<name>A0ABD0VJ90_DENTH</name>
<feature type="domain" description="C2H2-type" evidence="9">
    <location>
        <begin position="195"/>
        <end position="217"/>
    </location>
</feature>
<reference evidence="10 11" key="1">
    <citation type="journal article" date="2024" name="Plant Biotechnol. J.">
        <title>Dendrobium thyrsiflorum genome and its molecular insights into genes involved in important horticultural traits.</title>
        <authorList>
            <person name="Chen B."/>
            <person name="Wang J.Y."/>
            <person name="Zheng P.J."/>
            <person name="Li K.L."/>
            <person name="Liang Y.M."/>
            <person name="Chen X.F."/>
            <person name="Zhang C."/>
            <person name="Zhao X."/>
            <person name="He X."/>
            <person name="Zhang G.Q."/>
            <person name="Liu Z.J."/>
            <person name="Xu Q."/>
        </authorList>
    </citation>
    <scope>NUCLEOTIDE SEQUENCE [LARGE SCALE GENOMIC DNA]</scope>
    <source>
        <strain evidence="10">GZMU011</strain>
    </source>
</reference>
<dbReference type="GO" id="GO:0008270">
    <property type="term" value="F:zinc ion binding"/>
    <property type="evidence" value="ECO:0007669"/>
    <property type="project" value="UniProtKB-KW"/>
</dbReference>
<dbReference type="InterPro" id="IPR036236">
    <property type="entry name" value="Znf_C2H2_sf"/>
</dbReference>